<sequence>MWIVYALLAALTAAIVVVATKAGLEQVAPATALAIQGVFILVISWSLVLFGGHFAKLAEIDRRAWIFLIVAGVATTLSSFFSYKALSLGNASWVTSVERLSIVIALILSVTFLKEKLSWQLVTGAAIMIVGAVMIAMAGKG</sequence>
<dbReference type="GO" id="GO:0016020">
    <property type="term" value="C:membrane"/>
    <property type="evidence" value="ECO:0007669"/>
    <property type="project" value="InterPro"/>
</dbReference>
<dbReference type="Gene3D" id="1.10.3730.20">
    <property type="match status" value="1"/>
</dbReference>
<proteinExistence type="predicted"/>
<comment type="caution">
    <text evidence="3">The sequence shown here is derived from an EMBL/GenBank/DDBJ whole genome shotgun (WGS) entry which is preliminary data.</text>
</comment>
<dbReference type="Pfam" id="PF00892">
    <property type="entry name" value="EamA"/>
    <property type="match status" value="1"/>
</dbReference>
<feature type="transmembrane region" description="Helical" evidence="1">
    <location>
        <begin position="29"/>
        <end position="52"/>
    </location>
</feature>
<dbReference type="Proteomes" id="UP000451233">
    <property type="component" value="Unassembled WGS sequence"/>
</dbReference>
<dbReference type="EMBL" id="WVHS01000002">
    <property type="protein sequence ID" value="MXV15774.1"/>
    <property type="molecule type" value="Genomic_DNA"/>
</dbReference>
<dbReference type="SUPFAM" id="SSF103481">
    <property type="entry name" value="Multidrug resistance efflux transporter EmrE"/>
    <property type="match status" value="1"/>
</dbReference>
<evidence type="ECO:0000256" key="1">
    <source>
        <dbReference type="SAM" id="Phobius"/>
    </source>
</evidence>
<gene>
    <name evidence="3" type="ORF">GS398_10700</name>
</gene>
<accession>A0A7K1XXP1</accession>
<feature type="transmembrane region" description="Helical" evidence="1">
    <location>
        <begin position="64"/>
        <end position="81"/>
    </location>
</feature>
<evidence type="ECO:0000313" key="3">
    <source>
        <dbReference type="EMBL" id="MXV15774.1"/>
    </source>
</evidence>
<evidence type="ECO:0000259" key="2">
    <source>
        <dbReference type="Pfam" id="PF00892"/>
    </source>
</evidence>
<dbReference type="InterPro" id="IPR000620">
    <property type="entry name" value="EamA_dom"/>
</dbReference>
<name>A0A7K1XXP1_9SPHI</name>
<dbReference type="InterPro" id="IPR037185">
    <property type="entry name" value="EmrE-like"/>
</dbReference>
<keyword evidence="1" id="KW-0472">Membrane</keyword>
<feature type="transmembrane region" description="Helical" evidence="1">
    <location>
        <begin position="93"/>
        <end position="113"/>
    </location>
</feature>
<keyword evidence="4" id="KW-1185">Reference proteome</keyword>
<feature type="domain" description="EamA" evidence="2">
    <location>
        <begin position="1"/>
        <end position="136"/>
    </location>
</feature>
<dbReference type="RefSeq" id="WP_160906748.1">
    <property type="nucleotide sequence ID" value="NZ_WVHS01000002.1"/>
</dbReference>
<protein>
    <submittedName>
        <fullName evidence="3">EamA family transporter</fullName>
    </submittedName>
</protein>
<evidence type="ECO:0000313" key="4">
    <source>
        <dbReference type="Proteomes" id="UP000451233"/>
    </source>
</evidence>
<keyword evidence="1" id="KW-1133">Transmembrane helix</keyword>
<keyword evidence="1" id="KW-0812">Transmembrane</keyword>
<feature type="transmembrane region" description="Helical" evidence="1">
    <location>
        <begin position="120"/>
        <end position="139"/>
    </location>
</feature>
<organism evidence="3 4">
    <name type="scientific">Hufsiella ginkgonis</name>
    <dbReference type="NCBI Taxonomy" id="2695274"/>
    <lineage>
        <taxon>Bacteria</taxon>
        <taxon>Pseudomonadati</taxon>
        <taxon>Bacteroidota</taxon>
        <taxon>Sphingobacteriia</taxon>
        <taxon>Sphingobacteriales</taxon>
        <taxon>Sphingobacteriaceae</taxon>
        <taxon>Hufsiella</taxon>
    </lineage>
</organism>
<reference evidence="3 4" key="1">
    <citation type="submission" date="2019-11" db="EMBL/GenBank/DDBJ databases">
        <title>Pedobacter sp. HMF7056 Genome sequencing and assembly.</title>
        <authorList>
            <person name="Kang H."/>
            <person name="Kim H."/>
            <person name="Joh K."/>
        </authorList>
    </citation>
    <scope>NUCLEOTIDE SEQUENCE [LARGE SCALE GENOMIC DNA]</scope>
    <source>
        <strain evidence="3 4">HMF7056</strain>
    </source>
</reference>
<dbReference type="AlphaFoldDB" id="A0A7K1XXP1"/>